<dbReference type="OrthoDB" id="999962at2759"/>
<evidence type="ECO:0000313" key="10">
    <source>
        <dbReference type="Proteomes" id="UP000186922"/>
    </source>
</evidence>
<dbReference type="GO" id="GO:0005789">
    <property type="term" value="C:endoplasmic reticulum membrane"/>
    <property type="evidence" value="ECO:0007669"/>
    <property type="project" value="TreeGrafter"/>
</dbReference>
<dbReference type="InterPro" id="IPR037185">
    <property type="entry name" value="EmrE-like"/>
</dbReference>
<proteinExistence type="inferred from homology"/>
<dbReference type="EMBL" id="BDGG01000002">
    <property type="protein sequence ID" value="GAU93471.1"/>
    <property type="molecule type" value="Genomic_DNA"/>
</dbReference>
<dbReference type="GO" id="GO:0000139">
    <property type="term" value="C:Golgi membrane"/>
    <property type="evidence" value="ECO:0007669"/>
    <property type="project" value="TreeGrafter"/>
</dbReference>
<dbReference type="STRING" id="947166.A0A1D1UVI8"/>
<evidence type="ECO:0000256" key="5">
    <source>
        <dbReference type="ARBA" id="ARBA00022692"/>
    </source>
</evidence>
<dbReference type="PANTHER" id="PTHR10778">
    <property type="entry name" value="SOLUTE CARRIER FAMILY 35 MEMBER B"/>
    <property type="match status" value="1"/>
</dbReference>
<evidence type="ECO:0000313" key="9">
    <source>
        <dbReference type="EMBL" id="GAU93471.1"/>
    </source>
</evidence>
<comment type="similarity">
    <text evidence="2">Belongs to the nucleotide-sugar transporter family. SLC35B subfamily.</text>
</comment>
<evidence type="ECO:0000256" key="7">
    <source>
        <dbReference type="ARBA" id="ARBA00023136"/>
    </source>
</evidence>
<keyword evidence="4" id="KW-0762">Sugar transport</keyword>
<dbReference type="Pfam" id="PF08449">
    <property type="entry name" value="UAA"/>
    <property type="match status" value="1"/>
</dbReference>
<feature type="transmembrane region" description="Helical" evidence="8">
    <location>
        <begin position="122"/>
        <end position="142"/>
    </location>
</feature>
<evidence type="ECO:0000256" key="8">
    <source>
        <dbReference type="SAM" id="Phobius"/>
    </source>
</evidence>
<comment type="subcellular location">
    <subcellularLocation>
        <location evidence="1">Endomembrane system</location>
        <topology evidence="1">Multi-pass membrane protein</topology>
    </subcellularLocation>
</comment>
<organism evidence="9 10">
    <name type="scientific">Ramazzottius varieornatus</name>
    <name type="common">Water bear</name>
    <name type="synonym">Tardigrade</name>
    <dbReference type="NCBI Taxonomy" id="947166"/>
    <lineage>
        <taxon>Eukaryota</taxon>
        <taxon>Metazoa</taxon>
        <taxon>Ecdysozoa</taxon>
        <taxon>Tardigrada</taxon>
        <taxon>Eutardigrada</taxon>
        <taxon>Parachela</taxon>
        <taxon>Hypsibioidea</taxon>
        <taxon>Ramazzottiidae</taxon>
        <taxon>Ramazzottius</taxon>
    </lineage>
</organism>
<dbReference type="Proteomes" id="UP000186922">
    <property type="component" value="Unassembled WGS sequence"/>
</dbReference>
<name>A0A1D1UVI8_RAMVA</name>
<accession>A0A1D1UVI8</accession>
<evidence type="ECO:0000256" key="4">
    <source>
        <dbReference type="ARBA" id="ARBA00022597"/>
    </source>
</evidence>
<feature type="transmembrane region" description="Helical" evidence="8">
    <location>
        <begin position="66"/>
        <end position="84"/>
    </location>
</feature>
<dbReference type="SUPFAM" id="SSF103481">
    <property type="entry name" value="Multidrug resistance efflux transporter EmrE"/>
    <property type="match status" value="1"/>
</dbReference>
<keyword evidence="5 8" id="KW-0812">Transmembrane</keyword>
<evidence type="ECO:0000256" key="2">
    <source>
        <dbReference type="ARBA" id="ARBA00010694"/>
    </source>
</evidence>
<evidence type="ECO:0000256" key="3">
    <source>
        <dbReference type="ARBA" id="ARBA00022448"/>
    </source>
</evidence>
<evidence type="ECO:0000256" key="6">
    <source>
        <dbReference type="ARBA" id="ARBA00022989"/>
    </source>
</evidence>
<keyword evidence="10" id="KW-1185">Reference proteome</keyword>
<keyword evidence="3" id="KW-0813">Transport</keyword>
<gene>
    <name evidence="9" type="primary">RvY_05406-1</name>
    <name evidence="9" type="synonym">RvY_05406.1</name>
    <name evidence="9" type="ORF">RvY_05406</name>
</gene>
<dbReference type="AlphaFoldDB" id="A0A1D1UVI8"/>
<dbReference type="InterPro" id="IPR013657">
    <property type="entry name" value="SCL35B1-4/HUT1"/>
</dbReference>
<evidence type="ECO:0000256" key="1">
    <source>
        <dbReference type="ARBA" id="ARBA00004127"/>
    </source>
</evidence>
<reference evidence="9 10" key="1">
    <citation type="journal article" date="2016" name="Nat. Commun.">
        <title>Extremotolerant tardigrade genome and improved radiotolerance of human cultured cells by tardigrade-unique protein.</title>
        <authorList>
            <person name="Hashimoto T."/>
            <person name="Horikawa D.D."/>
            <person name="Saito Y."/>
            <person name="Kuwahara H."/>
            <person name="Kozuka-Hata H."/>
            <person name="Shin-I T."/>
            <person name="Minakuchi Y."/>
            <person name="Ohishi K."/>
            <person name="Motoyama A."/>
            <person name="Aizu T."/>
            <person name="Enomoto A."/>
            <person name="Kondo K."/>
            <person name="Tanaka S."/>
            <person name="Hara Y."/>
            <person name="Koshikawa S."/>
            <person name="Sagara H."/>
            <person name="Miura T."/>
            <person name="Yokobori S."/>
            <person name="Miyagawa K."/>
            <person name="Suzuki Y."/>
            <person name="Kubo T."/>
            <person name="Oyama M."/>
            <person name="Kohara Y."/>
            <person name="Fujiyama A."/>
            <person name="Arakawa K."/>
            <person name="Katayama T."/>
            <person name="Toyoda A."/>
            <person name="Kunieda T."/>
        </authorList>
    </citation>
    <scope>NUCLEOTIDE SEQUENCE [LARGE SCALE GENOMIC DNA]</scope>
    <source>
        <strain evidence="9 10">YOKOZUNA-1</strain>
    </source>
</reference>
<dbReference type="PANTHER" id="PTHR10778:SF4">
    <property type="entry name" value="NUCLEOTIDE SUGAR TRANSPORTER SLC35B4"/>
    <property type="match status" value="1"/>
</dbReference>
<keyword evidence="7 8" id="KW-0472">Membrane</keyword>
<comment type="caution">
    <text evidence="9">The sequence shown here is derived from an EMBL/GenBank/DDBJ whole genome shotgun (WGS) entry which is preliminary data.</text>
</comment>
<dbReference type="GO" id="GO:0005464">
    <property type="term" value="F:UDP-xylose transmembrane transporter activity"/>
    <property type="evidence" value="ECO:0007669"/>
    <property type="project" value="TreeGrafter"/>
</dbReference>
<keyword evidence="6 8" id="KW-1133">Transmembrane helix</keyword>
<protein>
    <recommendedName>
        <fullName evidence="11">Sugar phosphate transporter domain-containing protein</fullName>
    </recommendedName>
</protein>
<evidence type="ECO:0008006" key="11">
    <source>
        <dbReference type="Google" id="ProtNLM"/>
    </source>
</evidence>
<sequence>MSVAMPIAAVFVSCSANVVILEQQIKLDSGSTNLITFSQFLFNAAMSFCTVMQFGRRKSVVPLRCWLVYTVVFFVQSVANNNALSYDIGVPLHMILKSSTPVVSMLLSAVSLHKRYPVSKWIAVLAITAGFRPSGLCFFSLVGKSPLFCRNRHLHSGFG</sequence>
<dbReference type="GO" id="GO:0005462">
    <property type="term" value="F:UDP-N-acetylglucosamine transmembrane transporter activity"/>
    <property type="evidence" value="ECO:0007669"/>
    <property type="project" value="TreeGrafter"/>
</dbReference>